<dbReference type="InterPro" id="IPR036412">
    <property type="entry name" value="HAD-like_sf"/>
</dbReference>
<dbReference type="Proteomes" id="UP000249467">
    <property type="component" value="Unassembled WGS sequence"/>
</dbReference>
<accession>A0A2W4VZF5</accession>
<dbReference type="Gene3D" id="1.10.150.520">
    <property type="match status" value="1"/>
</dbReference>
<reference evidence="5 6" key="1">
    <citation type="submission" date="2018-04" db="EMBL/GenBank/DDBJ databases">
        <authorList>
            <person name="Go L.Y."/>
            <person name="Mitchell J.A."/>
        </authorList>
    </citation>
    <scope>NUCLEOTIDE SEQUENCE [LARGE SCALE GENOMIC DNA]</scope>
    <source>
        <strain evidence="5">ULC066bin1</strain>
    </source>
</reference>
<dbReference type="GO" id="GO:0016791">
    <property type="term" value="F:phosphatase activity"/>
    <property type="evidence" value="ECO:0007669"/>
    <property type="project" value="TreeGrafter"/>
</dbReference>
<dbReference type="PANTHER" id="PTHR46470:SF2">
    <property type="entry name" value="GLYCERALDEHYDE 3-PHOSPHATE PHOSPHATASE"/>
    <property type="match status" value="1"/>
</dbReference>
<evidence type="ECO:0000256" key="1">
    <source>
        <dbReference type="ARBA" id="ARBA00001946"/>
    </source>
</evidence>
<dbReference type="InterPro" id="IPR006549">
    <property type="entry name" value="HAD-SF_hydro_IIIA"/>
</dbReference>
<dbReference type="SUPFAM" id="SSF56784">
    <property type="entry name" value="HAD-like"/>
    <property type="match status" value="1"/>
</dbReference>
<name>A0A2W4VZF5_9CYAN</name>
<evidence type="ECO:0000256" key="4">
    <source>
        <dbReference type="ARBA" id="ARBA00022842"/>
    </source>
</evidence>
<evidence type="ECO:0000313" key="5">
    <source>
        <dbReference type="EMBL" id="PZO36637.1"/>
    </source>
</evidence>
<evidence type="ECO:0000256" key="3">
    <source>
        <dbReference type="ARBA" id="ARBA00022801"/>
    </source>
</evidence>
<dbReference type="NCBIfam" id="TIGR01509">
    <property type="entry name" value="HAD-SF-IA-v3"/>
    <property type="match status" value="1"/>
</dbReference>
<dbReference type="Pfam" id="PF13419">
    <property type="entry name" value="HAD_2"/>
    <property type="match status" value="1"/>
</dbReference>
<dbReference type="EMBL" id="QBML01000038">
    <property type="protein sequence ID" value="PZO36637.1"/>
    <property type="molecule type" value="Genomic_DNA"/>
</dbReference>
<dbReference type="InterPro" id="IPR023214">
    <property type="entry name" value="HAD_sf"/>
</dbReference>
<comment type="cofactor">
    <cofactor evidence="1">
        <name>Mg(2+)</name>
        <dbReference type="ChEBI" id="CHEBI:18420"/>
    </cofactor>
</comment>
<dbReference type="PANTHER" id="PTHR46470">
    <property type="entry name" value="N-ACYLNEURAMINATE-9-PHOSPHATASE"/>
    <property type="match status" value="1"/>
</dbReference>
<dbReference type="InterPro" id="IPR051400">
    <property type="entry name" value="HAD-like_hydrolase"/>
</dbReference>
<keyword evidence="4" id="KW-0460">Magnesium</keyword>
<dbReference type="Gene3D" id="3.40.50.1000">
    <property type="entry name" value="HAD superfamily/HAD-like"/>
    <property type="match status" value="1"/>
</dbReference>
<dbReference type="PRINTS" id="PR00413">
    <property type="entry name" value="HADHALOGNASE"/>
</dbReference>
<evidence type="ECO:0000256" key="2">
    <source>
        <dbReference type="ARBA" id="ARBA00022723"/>
    </source>
</evidence>
<dbReference type="AlphaFoldDB" id="A0A2W4VZF5"/>
<sequence>MVNSVLFDLDGTLLDREASVEQFIAAQYDRLVAHLSHIRKTDYVSRFIELDCRGHVWKDKVYQTMVAELEIGGIGWQELLDDYETQFQFHCIPFDFLFDVLNILKQQGYLLGIITNGLGKFQTRSIEELKIKDYFDVILISEIEKVRKPQPEIFQRAIDRLGVSASNSVFIGDHPEADILGAKNVNMKTIWKRNPYWQQSEAADAVIDELNEIPLILEQFK</sequence>
<comment type="caution">
    <text evidence="5">The sequence shown here is derived from an EMBL/GenBank/DDBJ whole genome shotgun (WGS) entry which is preliminary data.</text>
</comment>
<reference evidence="5 6" key="2">
    <citation type="submission" date="2018-06" db="EMBL/GenBank/DDBJ databases">
        <title>Metagenomic assembly of (sub)arctic Cyanobacteria and their associated microbiome from non-axenic cultures.</title>
        <authorList>
            <person name="Baurain D."/>
        </authorList>
    </citation>
    <scope>NUCLEOTIDE SEQUENCE [LARGE SCALE GENOMIC DNA]</scope>
    <source>
        <strain evidence="5">ULC066bin1</strain>
    </source>
</reference>
<dbReference type="InterPro" id="IPR041492">
    <property type="entry name" value="HAD_2"/>
</dbReference>
<dbReference type="InterPro" id="IPR006439">
    <property type="entry name" value="HAD-SF_hydro_IA"/>
</dbReference>
<dbReference type="SFLD" id="SFLDS00003">
    <property type="entry name" value="Haloacid_Dehalogenase"/>
    <property type="match status" value="1"/>
</dbReference>
<keyword evidence="2" id="KW-0479">Metal-binding</keyword>
<dbReference type="NCBIfam" id="TIGR01549">
    <property type="entry name" value="HAD-SF-IA-v1"/>
    <property type="match status" value="1"/>
</dbReference>
<evidence type="ECO:0000313" key="6">
    <source>
        <dbReference type="Proteomes" id="UP000249467"/>
    </source>
</evidence>
<dbReference type="SFLD" id="SFLDG01129">
    <property type="entry name" value="C1.5:_HAD__Beta-PGM__Phosphata"/>
    <property type="match status" value="1"/>
</dbReference>
<dbReference type="GO" id="GO:0046872">
    <property type="term" value="F:metal ion binding"/>
    <property type="evidence" value="ECO:0007669"/>
    <property type="project" value="UniProtKB-KW"/>
</dbReference>
<organism evidence="5 6">
    <name type="scientific">Pseudanabaena frigida</name>
    <dbReference type="NCBI Taxonomy" id="945775"/>
    <lineage>
        <taxon>Bacteria</taxon>
        <taxon>Bacillati</taxon>
        <taxon>Cyanobacteriota</taxon>
        <taxon>Cyanophyceae</taxon>
        <taxon>Pseudanabaenales</taxon>
        <taxon>Pseudanabaenaceae</taxon>
        <taxon>Pseudanabaena</taxon>
    </lineage>
</organism>
<proteinExistence type="predicted"/>
<dbReference type="GO" id="GO:0044281">
    <property type="term" value="P:small molecule metabolic process"/>
    <property type="evidence" value="ECO:0007669"/>
    <property type="project" value="UniProtKB-ARBA"/>
</dbReference>
<gene>
    <name evidence="5" type="ORF">DCF19_20725</name>
</gene>
<protein>
    <submittedName>
        <fullName evidence="5">L-2-haloalkanoic acid dehalogenase</fullName>
    </submittedName>
</protein>
<dbReference type="NCBIfam" id="TIGR01662">
    <property type="entry name" value="HAD-SF-IIIA"/>
    <property type="match status" value="1"/>
</dbReference>
<keyword evidence="3" id="KW-0378">Hydrolase</keyword>